<sequence length="253" mass="29346">MIAIEQEHIENIPTLVIHPNESRKEQLPVVIYFHGFTSAKEQNLAQAYMLANEGFRVLLPDSYHHGDRRETEDVNKIQFDFWKIVSQNLEDLLRMKTWLEQQQLLHKGRIGIAGTSMGGITVSAALTKFEWVRSAGIMMGTTKLVEMAQYLLKGIESQGIEIPLTENEISEQLKGLESIDLSNQLDRLNNRPLFVWHGEADQVVPFEHSKTFAEQMKNSYPENEFKFISEPNRDHKVSREAMLLLRDWFKRHL</sequence>
<dbReference type="PANTHER" id="PTHR22946:SF9">
    <property type="entry name" value="POLYKETIDE TRANSFERASE AF380"/>
    <property type="match status" value="1"/>
</dbReference>
<dbReference type="Proteomes" id="UP000243524">
    <property type="component" value="Unassembled WGS sequence"/>
</dbReference>
<dbReference type="EMBL" id="PJNH01000001">
    <property type="protein sequence ID" value="PKR78331.1"/>
    <property type="molecule type" value="Genomic_DNA"/>
</dbReference>
<dbReference type="AlphaFoldDB" id="A0A2I0QVF5"/>
<name>A0A2I0QVF5_9BACI</name>
<protein>
    <submittedName>
        <fullName evidence="3">Esterase</fullName>
    </submittedName>
</protein>
<dbReference type="InterPro" id="IPR001375">
    <property type="entry name" value="Peptidase_S9_cat"/>
</dbReference>
<dbReference type="InterPro" id="IPR050261">
    <property type="entry name" value="FrsA_esterase"/>
</dbReference>
<reference evidence="3 4" key="1">
    <citation type="submission" date="2017-06" db="EMBL/GenBank/DDBJ databases">
        <title>the draft geome sequence of Illustriluteabacillus marina B3227.</title>
        <authorList>
            <person name="He R.-H."/>
            <person name="Du Z.-J."/>
        </authorList>
    </citation>
    <scope>NUCLEOTIDE SEQUENCE [LARGE SCALE GENOMIC DNA]</scope>
    <source>
        <strain evidence="3 4">B3227</strain>
    </source>
</reference>
<feature type="domain" description="Peptidase S9 prolyl oligopeptidase catalytic" evidence="2">
    <location>
        <begin position="86"/>
        <end position="252"/>
    </location>
</feature>
<evidence type="ECO:0000256" key="1">
    <source>
        <dbReference type="ARBA" id="ARBA00022801"/>
    </source>
</evidence>
<dbReference type="SUPFAM" id="SSF53474">
    <property type="entry name" value="alpha/beta-Hydrolases"/>
    <property type="match status" value="1"/>
</dbReference>
<dbReference type="OrthoDB" id="31158at2"/>
<gene>
    <name evidence="3" type="ORF">CEY16_00815</name>
</gene>
<dbReference type="Pfam" id="PF00326">
    <property type="entry name" value="Peptidase_S9"/>
    <property type="match status" value="1"/>
</dbReference>
<comment type="caution">
    <text evidence="3">The sequence shown here is derived from an EMBL/GenBank/DDBJ whole genome shotgun (WGS) entry which is preliminary data.</text>
</comment>
<dbReference type="GO" id="GO:0008236">
    <property type="term" value="F:serine-type peptidase activity"/>
    <property type="evidence" value="ECO:0007669"/>
    <property type="project" value="InterPro"/>
</dbReference>
<dbReference type="GO" id="GO:0052689">
    <property type="term" value="F:carboxylic ester hydrolase activity"/>
    <property type="evidence" value="ECO:0007669"/>
    <property type="project" value="UniProtKB-ARBA"/>
</dbReference>
<dbReference type="PANTHER" id="PTHR22946">
    <property type="entry name" value="DIENELACTONE HYDROLASE DOMAIN-CONTAINING PROTEIN-RELATED"/>
    <property type="match status" value="1"/>
</dbReference>
<keyword evidence="4" id="KW-1185">Reference proteome</keyword>
<accession>A0A2I0QVF5</accession>
<proteinExistence type="predicted"/>
<organism evidence="3 4">
    <name type="scientific">Halalkalibacillus sediminis</name>
    <dbReference type="NCBI Taxonomy" id="2018042"/>
    <lineage>
        <taxon>Bacteria</taxon>
        <taxon>Bacillati</taxon>
        <taxon>Bacillota</taxon>
        <taxon>Bacilli</taxon>
        <taxon>Bacillales</taxon>
        <taxon>Bacillaceae</taxon>
        <taxon>Halalkalibacillus</taxon>
    </lineage>
</organism>
<evidence type="ECO:0000313" key="3">
    <source>
        <dbReference type="EMBL" id="PKR78331.1"/>
    </source>
</evidence>
<keyword evidence="1" id="KW-0378">Hydrolase</keyword>
<dbReference type="Gene3D" id="3.40.50.1820">
    <property type="entry name" value="alpha/beta hydrolase"/>
    <property type="match status" value="1"/>
</dbReference>
<dbReference type="NCBIfam" id="NF007857">
    <property type="entry name" value="PRK10566.1"/>
    <property type="match status" value="1"/>
</dbReference>
<dbReference type="RefSeq" id="WP_101330075.1">
    <property type="nucleotide sequence ID" value="NZ_PJNH01000001.1"/>
</dbReference>
<evidence type="ECO:0000259" key="2">
    <source>
        <dbReference type="Pfam" id="PF00326"/>
    </source>
</evidence>
<dbReference type="InterPro" id="IPR029058">
    <property type="entry name" value="AB_hydrolase_fold"/>
</dbReference>
<dbReference type="GO" id="GO:0006508">
    <property type="term" value="P:proteolysis"/>
    <property type="evidence" value="ECO:0007669"/>
    <property type="project" value="InterPro"/>
</dbReference>
<evidence type="ECO:0000313" key="4">
    <source>
        <dbReference type="Proteomes" id="UP000243524"/>
    </source>
</evidence>